<dbReference type="EC" id="1.1.-.-" evidence="5"/>
<dbReference type="InterPro" id="IPR006115">
    <property type="entry name" value="6PGDH_NADP-bd"/>
</dbReference>
<dbReference type="InterPro" id="IPR051265">
    <property type="entry name" value="HIBADH-related_NP60_sf"/>
</dbReference>
<name>A0ABW7MVG9_9FLAO</name>
<dbReference type="PANTHER" id="PTHR43580">
    <property type="entry name" value="OXIDOREDUCTASE GLYR1-RELATED"/>
    <property type="match status" value="1"/>
</dbReference>
<dbReference type="EMBL" id="JBAWKB010000001">
    <property type="protein sequence ID" value="MFH6770821.1"/>
    <property type="molecule type" value="Genomic_DNA"/>
</dbReference>
<evidence type="ECO:0000256" key="1">
    <source>
        <dbReference type="ARBA" id="ARBA00023002"/>
    </source>
</evidence>
<dbReference type="PANTHER" id="PTHR43580:SF2">
    <property type="entry name" value="CYTOKINE-LIKE NUCLEAR FACTOR N-PAC"/>
    <property type="match status" value="1"/>
</dbReference>
<dbReference type="Gene3D" id="1.10.1040.10">
    <property type="entry name" value="N-(1-d-carboxylethyl)-l-norvaline Dehydrogenase, domain 2"/>
    <property type="match status" value="1"/>
</dbReference>
<feature type="domain" description="3-hydroxyisobutyrate dehydrogenase-like NAD-binding" evidence="4">
    <location>
        <begin position="164"/>
        <end position="284"/>
    </location>
</feature>
<dbReference type="InterPro" id="IPR002204">
    <property type="entry name" value="3-OH-isobutyrate_DH-rel_CS"/>
</dbReference>
<sequence length="288" mass="32068">MKIAFIGLGIMGREMALHLAKHDVDLTVYNRTQKDFSELKKEGVILAKSVQDAVKDADIVFSMLSTPEAVSEVFMKEDGALTFMKSNAIWADCSTVNPSFSKEAFKKAKAHGIRFLDSPVSGSKPQARNAELIFFVGGDKAVLDDVEPYINMMSKKLIHVGDTGKGTSLKMLVNVMLAQSMLIFSEAVLFGEKMGIDKDFLLDLLPGLVVSAPFTKFKAEGIKKDQYDVQFPLEWMHKDLHLAALTAYEVNQPMYIANVAKEVYASAKKQDMARLDFSAIYRYLEQSK</sequence>
<evidence type="ECO:0000256" key="2">
    <source>
        <dbReference type="ARBA" id="ARBA00023027"/>
    </source>
</evidence>
<organism evidence="5 6">
    <name type="scientific">Gaetbulibacter aestuarii</name>
    <dbReference type="NCBI Taxonomy" id="1502358"/>
    <lineage>
        <taxon>Bacteria</taxon>
        <taxon>Pseudomonadati</taxon>
        <taxon>Bacteroidota</taxon>
        <taxon>Flavobacteriia</taxon>
        <taxon>Flavobacteriales</taxon>
        <taxon>Flavobacteriaceae</taxon>
        <taxon>Gaetbulibacter</taxon>
    </lineage>
</organism>
<gene>
    <name evidence="5" type="ORF">V8G58_02660</name>
</gene>
<dbReference type="InterPro" id="IPR036291">
    <property type="entry name" value="NAD(P)-bd_dom_sf"/>
</dbReference>
<dbReference type="PROSITE" id="PS00895">
    <property type="entry name" value="3_HYDROXYISOBUT_DH"/>
    <property type="match status" value="1"/>
</dbReference>
<evidence type="ECO:0000313" key="5">
    <source>
        <dbReference type="EMBL" id="MFH6770821.1"/>
    </source>
</evidence>
<dbReference type="Gene3D" id="3.40.50.720">
    <property type="entry name" value="NAD(P)-binding Rossmann-like Domain"/>
    <property type="match status" value="1"/>
</dbReference>
<keyword evidence="6" id="KW-1185">Reference proteome</keyword>
<dbReference type="GO" id="GO:0016491">
    <property type="term" value="F:oxidoreductase activity"/>
    <property type="evidence" value="ECO:0007669"/>
    <property type="project" value="UniProtKB-KW"/>
</dbReference>
<comment type="caution">
    <text evidence="5">The sequence shown here is derived from an EMBL/GenBank/DDBJ whole genome shotgun (WGS) entry which is preliminary data.</text>
</comment>
<dbReference type="InterPro" id="IPR013328">
    <property type="entry name" value="6PGD_dom2"/>
</dbReference>
<keyword evidence="1 5" id="KW-0560">Oxidoreductase</keyword>
<dbReference type="InterPro" id="IPR008927">
    <property type="entry name" value="6-PGluconate_DH-like_C_sf"/>
</dbReference>
<proteinExistence type="predicted"/>
<dbReference type="SUPFAM" id="SSF51735">
    <property type="entry name" value="NAD(P)-binding Rossmann-fold domains"/>
    <property type="match status" value="1"/>
</dbReference>
<dbReference type="RefSeq" id="WP_344739437.1">
    <property type="nucleotide sequence ID" value="NZ_BAABAY010000001.1"/>
</dbReference>
<protein>
    <submittedName>
        <fullName evidence="5">NAD(P)-dependent oxidoreductase</fullName>
        <ecNumber evidence="5">1.1.-.-</ecNumber>
    </submittedName>
</protein>
<dbReference type="InterPro" id="IPR015815">
    <property type="entry name" value="HIBADH-related"/>
</dbReference>
<dbReference type="Pfam" id="PF14833">
    <property type="entry name" value="NAD_binding_11"/>
    <property type="match status" value="1"/>
</dbReference>
<dbReference type="SUPFAM" id="SSF48179">
    <property type="entry name" value="6-phosphogluconate dehydrogenase C-terminal domain-like"/>
    <property type="match status" value="1"/>
</dbReference>
<dbReference type="Proteomes" id="UP001610100">
    <property type="component" value="Unassembled WGS sequence"/>
</dbReference>
<dbReference type="Pfam" id="PF03446">
    <property type="entry name" value="NAD_binding_2"/>
    <property type="match status" value="1"/>
</dbReference>
<accession>A0ABW7MVG9</accession>
<evidence type="ECO:0000259" key="4">
    <source>
        <dbReference type="Pfam" id="PF14833"/>
    </source>
</evidence>
<feature type="domain" description="6-phosphogluconate dehydrogenase NADP-binding" evidence="3">
    <location>
        <begin position="2"/>
        <end position="161"/>
    </location>
</feature>
<evidence type="ECO:0000259" key="3">
    <source>
        <dbReference type="Pfam" id="PF03446"/>
    </source>
</evidence>
<evidence type="ECO:0000313" key="6">
    <source>
        <dbReference type="Proteomes" id="UP001610100"/>
    </source>
</evidence>
<keyword evidence="2" id="KW-0520">NAD</keyword>
<dbReference type="PIRSF" id="PIRSF000103">
    <property type="entry name" value="HIBADH"/>
    <property type="match status" value="1"/>
</dbReference>
<reference evidence="5 6" key="1">
    <citation type="submission" date="2024-02" db="EMBL/GenBank/DDBJ databases">
        <title>A Gaetbulibacter species isolated from tidal flats and genomic insights of their niches.</title>
        <authorList>
            <person name="Ye Y."/>
        </authorList>
    </citation>
    <scope>NUCLEOTIDE SEQUENCE [LARGE SCALE GENOMIC DNA]</scope>
    <source>
        <strain evidence="5 6">KYW382</strain>
    </source>
</reference>
<dbReference type="InterPro" id="IPR029154">
    <property type="entry name" value="HIBADH-like_NADP-bd"/>
</dbReference>